<evidence type="ECO:0000256" key="17">
    <source>
        <dbReference type="ARBA" id="ARBA00023172"/>
    </source>
</evidence>
<accession>A0AAI8VPS2</accession>
<keyword evidence="11" id="KW-0694">RNA-binding</keyword>
<sequence>RLKESFTRAPVLSYFHPWRRTVVETDASEWAVGGVISQYDDNGDLHPVGFYSSKHTPAEANYEIYDKELLAIIKALEEWRPELQGPDVPFEIIMDHKNLQYFMTTKLLTQRQARWAEFLSQFNFQIVYRSGKQSVKPDALSRRPWDTPSKLNTTDSRVAARQQTILRASRISPGMAEERLYAIDTSEDLDDLIDMAYSTNHMAKKVRFMRVPFSDCKLRNGRIFYHDKLFIPENDHLRSQIQYRTHALPASGHPGGAKTAELIKRNYWWPGMYREISGFVGACHTCRRAKGLKESPQGLLHSLTVPYRPWSDISVDYITGLPDYIRHEVVYKHIFVVVDRLTKMRYSVAVNKLDVPTMVDAFVHRVFSLHGSPEFITSDRGSQFVSQFWQRLAERLGSRLKPSSAYHPSTNGQTEIINSVLEQYLRIYISLDQDDWVDHLPLTEFALNNTVSSTTKFSPFFANYGWNARLGIEPPSPRPPDLSRDEAREWDKADKHADLMKNLLDELCHNMARAQEDYEYSENIVMQRPSKKLSDKWLGPFAVLRIYKCACALELDGRFNGIFPVFHHSLLRPVAEPRTQDQVEINDSQEDQKDLIIVPNDKGRLQRKWVFDKEAIDAEEEDTACIEHDEEDTSAEQKETFTADELSARKTTLAPSSRRLQMLERTELPTFK</sequence>
<dbReference type="SUPFAM" id="SSF56672">
    <property type="entry name" value="DNA/RNA polymerases"/>
    <property type="match status" value="1"/>
</dbReference>
<dbReference type="InterPro" id="IPR041373">
    <property type="entry name" value="RT_RNaseH"/>
</dbReference>
<dbReference type="InterPro" id="IPR050951">
    <property type="entry name" value="Retrovirus_Pol_polyprotein"/>
</dbReference>
<dbReference type="Proteomes" id="UP001295740">
    <property type="component" value="Unassembled WGS sequence"/>
</dbReference>
<evidence type="ECO:0000256" key="5">
    <source>
        <dbReference type="ARBA" id="ARBA00022722"/>
    </source>
</evidence>
<dbReference type="InterPro" id="IPR056924">
    <property type="entry name" value="SH3_Tf2-1"/>
</dbReference>
<feature type="non-terminal residue" evidence="20">
    <location>
        <position position="1"/>
    </location>
</feature>
<dbReference type="CDD" id="cd09274">
    <property type="entry name" value="RNase_HI_RT_Ty3"/>
    <property type="match status" value="1"/>
</dbReference>
<keyword evidence="6" id="KW-0479">Metal-binding</keyword>
<keyword evidence="5" id="KW-0540">Nuclease</keyword>
<dbReference type="GO" id="GO:0006508">
    <property type="term" value="P:proteolysis"/>
    <property type="evidence" value="ECO:0007669"/>
    <property type="project" value="UniProtKB-KW"/>
</dbReference>
<dbReference type="SUPFAM" id="SSF53098">
    <property type="entry name" value="Ribonuclease H-like"/>
    <property type="match status" value="1"/>
</dbReference>
<organism evidence="20 21">
    <name type="scientific">Anthostomella pinea</name>
    <dbReference type="NCBI Taxonomy" id="933095"/>
    <lineage>
        <taxon>Eukaryota</taxon>
        <taxon>Fungi</taxon>
        <taxon>Dikarya</taxon>
        <taxon>Ascomycota</taxon>
        <taxon>Pezizomycotina</taxon>
        <taxon>Sordariomycetes</taxon>
        <taxon>Xylariomycetidae</taxon>
        <taxon>Xylariales</taxon>
        <taxon>Xylariaceae</taxon>
        <taxon>Anthostomella</taxon>
    </lineage>
</organism>
<dbReference type="PANTHER" id="PTHR37984">
    <property type="entry name" value="PROTEIN CBG26694"/>
    <property type="match status" value="1"/>
</dbReference>
<evidence type="ECO:0000256" key="4">
    <source>
        <dbReference type="ARBA" id="ARBA00022695"/>
    </source>
</evidence>
<dbReference type="GO" id="GO:0004190">
    <property type="term" value="F:aspartic-type endopeptidase activity"/>
    <property type="evidence" value="ECO:0007669"/>
    <property type="project" value="UniProtKB-KW"/>
</dbReference>
<keyword evidence="4" id="KW-0548">Nucleotidyltransferase</keyword>
<keyword evidence="7" id="KW-0064">Aspartyl protease</keyword>
<evidence type="ECO:0000313" key="20">
    <source>
        <dbReference type="EMBL" id="CAJ2508458.1"/>
    </source>
</evidence>
<protein>
    <submittedName>
        <fullName evidence="20">Uu.00g134840.m01.CDS01</fullName>
    </submittedName>
</protein>
<comment type="caution">
    <text evidence="20">The sequence shown here is derived from an EMBL/GenBank/DDBJ whole genome shotgun (WGS) entry which is preliminary data.</text>
</comment>
<dbReference type="GO" id="GO:0006310">
    <property type="term" value="P:DNA recombination"/>
    <property type="evidence" value="ECO:0007669"/>
    <property type="project" value="UniProtKB-KW"/>
</dbReference>
<keyword evidence="10" id="KW-0460">Magnesium</keyword>
<keyword evidence="14" id="KW-0239">DNA-directed DNA polymerase</keyword>
<dbReference type="Pfam" id="PF17921">
    <property type="entry name" value="Integrase_H2C2"/>
    <property type="match status" value="1"/>
</dbReference>
<dbReference type="GO" id="GO:0003887">
    <property type="term" value="F:DNA-directed DNA polymerase activity"/>
    <property type="evidence" value="ECO:0007669"/>
    <property type="project" value="UniProtKB-KW"/>
</dbReference>
<dbReference type="GO" id="GO:0003964">
    <property type="term" value="F:RNA-directed DNA polymerase activity"/>
    <property type="evidence" value="ECO:0007669"/>
    <property type="project" value="UniProtKB-KW"/>
</dbReference>
<gene>
    <name evidence="20" type="ORF">KHLLAP_LOCUS8926</name>
</gene>
<feature type="region of interest" description="Disordered" evidence="18">
    <location>
        <begin position="627"/>
        <end position="672"/>
    </location>
</feature>
<dbReference type="InterPro" id="IPR036397">
    <property type="entry name" value="RNaseH_sf"/>
</dbReference>
<dbReference type="InterPro" id="IPR012337">
    <property type="entry name" value="RNaseH-like_sf"/>
</dbReference>
<feature type="compositionally biased region" description="Basic and acidic residues" evidence="18">
    <location>
        <begin position="661"/>
        <end position="672"/>
    </location>
</feature>
<evidence type="ECO:0000256" key="14">
    <source>
        <dbReference type="ARBA" id="ARBA00022932"/>
    </source>
</evidence>
<dbReference type="Pfam" id="PF17917">
    <property type="entry name" value="RT_RNaseH"/>
    <property type="match status" value="1"/>
</dbReference>
<feature type="domain" description="Integrase catalytic" evidence="19">
    <location>
        <begin position="305"/>
        <end position="467"/>
    </location>
</feature>
<dbReference type="InterPro" id="IPR001584">
    <property type="entry name" value="Integrase_cat-core"/>
</dbReference>
<dbReference type="Pfam" id="PF00665">
    <property type="entry name" value="rve"/>
    <property type="match status" value="1"/>
</dbReference>
<keyword evidence="16" id="KW-0496">Mitochondrion</keyword>
<dbReference type="GO" id="GO:0003677">
    <property type="term" value="F:DNA binding"/>
    <property type="evidence" value="ECO:0007669"/>
    <property type="project" value="UniProtKB-KW"/>
</dbReference>
<dbReference type="AlphaFoldDB" id="A0AAI8VPS2"/>
<evidence type="ECO:0000256" key="8">
    <source>
        <dbReference type="ARBA" id="ARBA00022759"/>
    </source>
</evidence>
<evidence type="ECO:0000256" key="7">
    <source>
        <dbReference type="ARBA" id="ARBA00022750"/>
    </source>
</evidence>
<evidence type="ECO:0000256" key="1">
    <source>
        <dbReference type="ARBA" id="ARBA00004173"/>
    </source>
</evidence>
<proteinExistence type="predicted"/>
<keyword evidence="3" id="KW-0808">Transferase</keyword>
<dbReference type="InterPro" id="IPR043502">
    <property type="entry name" value="DNA/RNA_pol_sf"/>
</dbReference>
<dbReference type="GO" id="GO:0004519">
    <property type="term" value="F:endonuclease activity"/>
    <property type="evidence" value="ECO:0007669"/>
    <property type="project" value="UniProtKB-KW"/>
</dbReference>
<evidence type="ECO:0000256" key="15">
    <source>
        <dbReference type="ARBA" id="ARBA00023125"/>
    </source>
</evidence>
<keyword evidence="21" id="KW-1185">Reference proteome</keyword>
<evidence type="ECO:0000256" key="11">
    <source>
        <dbReference type="ARBA" id="ARBA00022884"/>
    </source>
</evidence>
<dbReference type="EMBL" id="CAUWAG010000011">
    <property type="protein sequence ID" value="CAJ2508458.1"/>
    <property type="molecule type" value="Genomic_DNA"/>
</dbReference>
<dbReference type="PROSITE" id="PS50994">
    <property type="entry name" value="INTEGRASE"/>
    <property type="match status" value="1"/>
</dbReference>
<keyword evidence="17" id="KW-0233">DNA recombination</keyword>
<name>A0AAI8VPS2_9PEZI</name>
<dbReference type="InterPro" id="IPR041588">
    <property type="entry name" value="Integrase_H2C2"/>
</dbReference>
<dbReference type="GO" id="GO:0005739">
    <property type="term" value="C:mitochondrion"/>
    <property type="evidence" value="ECO:0007669"/>
    <property type="project" value="UniProtKB-SubCell"/>
</dbReference>
<dbReference type="Gene3D" id="1.10.340.70">
    <property type="match status" value="1"/>
</dbReference>
<feature type="compositionally biased region" description="Polar residues" evidence="18">
    <location>
        <begin position="649"/>
        <end position="659"/>
    </location>
</feature>
<evidence type="ECO:0000256" key="9">
    <source>
        <dbReference type="ARBA" id="ARBA00022801"/>
    </source>
</evidence>
<keyword evidence="2" id="KW-0645">Protease</keyword>
<evidence type="ECO:0000256" key="13">
    <source>
        <dbReference type="ARBA" id="ARBA00022918"/>
    </source>
</evidence>
<evidence type="ECO:0000256" key="18">
    <source>
        <dbReference type="SAM" id="MobiDB-lite"/>
    </source>
</evidence>
<dbReference type="GO" id="GO:0015074">
    <property type="term" value="P:DNA integration"/>
    <property type="evidence" value="ECO:0007669"/>
    <property type="project" value="UniProtKB-KW"/>
</dbReference>
<reference evidence="20" key="1">
    <citation type="submission" date="2023-10" db="EMBL/GenBank/DDBJ databases">
        <authorList>
            <person name="Hackl T."/>
        </authorList>
    </citation>
    <scope>NUCLEOTIDE SEQUENCE</scope>
</reference>
<keyword evidence="15" id="KW-0238">DNA-binding</keyword>
<dbReference type="GO" id="GO:0003723">
    <property type="term" value="F:RNA binding"/>
    <property type="evidence" value="ECO:0007669"/>
    <property type="project" value="UniProtKB-KW"/>
</dbReference>
<dbReference type="GO" id="GO:0005634">
    <property type="term" value="C:nucleus"/>
    <property type="evidence" value="ECO:0007669"/>
    <property type="project" value="UniProtKB-ARBA"/>
</dbReference>
<evidence type="ECO:0000256" key="3">
    <source>
        <dbReference type="ARBA" id="ARBA00022679"/>
    </source>
</evidence>
<dbReference type="PANTHER" id="PTHR37984:SF5">
    <property type="entry name" value="PROTEIN NYNRIN-LIKE"/>
    <property type="match status" value="1"/>
</dbReference>
<keyword evidence="9" id="KW-0378">Hydrolase</keyword>
<dbReference type="GO" id="GO:0046872">
    <property type="term" value="F:metal ion binding"/>
    <property type="evidence" value="ECO:0007669"/>
    <property type="project" value="UniProtKB-KW"/>
</dbReference>
<keyword evidence="8" id="KW-0255">Endonuclease</keyword>
<evidence type="ECO:0000259" key="19">
    <source>
        <dbReference type="PROSITE" id="PS50994"/>
    </source>
</evidence>
<evidence type="ECO:0000313" key="21">
    <source>
        <dbReference type="Proteomes" id="UP001295740"/>
    </source>
</evidence>
<evidence type="ECO:0000256" key="2">
    <source>
        <dbReference type="ARBA" id="ARBA00022670"/>
    </source>
</evidence>
<keyword evidence="13" id="KW-0695">RNA-directed DNA polymerase</keyword>
<dbReference type="Gene3D" id="3.30.420.10">
    <property type="entry name" value="Ribonuclease H-like superfamily/Ribonuclease H"/>
    <property type="match status" value="1"/>
</dbReference>
<evidence type="ECO:0000256" key="12">
    <source>
        <dbReference type="ARBA" id="ARBA00022908"/>
    </source>
</evidence>
<keyword evidence="12" id="KW-0229">DNA integration</keyword>
<evidence type="ECO:0000256" key="6">
    <source>
        <dbReference type="ARBA" id="ARBA00022723"/>
    </source>
</evidence>
<evidence type="ECO:0000256" key="16">
    <source>
        <dbReference type="ARBA" id="ARBA00023128"/>
    </source>
</evidence>
<evidence type="ECO:0000256" key="10">
    <source>
        <dbReference type="ARBA" id="ARBA00022842"/>
    </source>
</evidence>
<dbReference type="Pfam" id="PF24626">
    <property type="entry name" value="SH3_Tf2-1"/>
    <property type="match status" value="1"/>
</dbReference>
<comment type="subcellular location">
    <subcellularLocation>
        <location evidence="1">Mitochondrion</location>
    </subcellularLocation>
</comment>